<evidence type="ECO:0000313" key="1">
    <source>
        <dbReference type="EMBL" id="JAP54905.1"/>
    </source>
</evidence>
<accession>A0A0X3PSG8</accession>
<reference evidence="1" key="1">
    <citation type="submission" date="2016-01" db="EMBL/GenBank/DDBJ databases">
        <title>Reference transcriptome for the parasite Schistocephalus solidus: insights into the molecular evolution of parasitism.</title>
        <authorList>
            <person name="Hebert F.O."/>
            <person name="Grambauer S."/>
            <person name="Barber I."/>
            <person name="Landry C.R."/>
            <person name="Aubin-Horth N."/>
        </authorList>
    </citation>
    <scope>NUCLEOTIDE SEQUENCE</scope>
</reference>
<dbReference type="AlphaFoldDB" id="A0A0X3PSG8"/>
<proteinExistence type="predicted"/>
<protein>
    <submittedName>
        <fullName evidence="1">Uncharacterized protein</fullName>
    </submittedName>
</protein>
<gene>
    <name evidence="1" type="ORF">TR97797</name>
</gene>
<sequence length="114" mass="13228">MDIRRLFRGNNYSRMCNQSCTVGAHQKLRWVIDYGPRRRSYIMSDVRNLDNSYSLNQPLHEIPFLLSGFIKPLKKKTVKAFDRLNCKLSSRSTRAGTTQKTARWGSLCTQKSRG</sequence>
<name>A0A0X3PSG8_SCHSO</name>
<dbReference type="EMBL" id="GEEE01008320">
    <property type="protein sequence ID" value="JAP54905.1"/>
    <property type="molecule type" value="Transcribed_RNA"/>
</dbReference>
<organism evidence="1">
    <name type="scientific">Schistocephalus solidus</name>
    <name type="common">Tapeworm</name>
    <dbReference type="NCBI Taxonomy" id="70667"/>
    <lineage>
        <taxon>Eukaryota</taxon>
        <taxon>Metazoa</taxon>
        <taxon>Spiralia</taxon>
        <taxon>Lophotrochozoa</taxon>
        <taxon>Platyhelminthes</taxon>
        <taxon>Cestoda</taxon>
        <taxon>Eucestoda</taxon>
        <taxon>Diphyllobothriidea</taxon>
        <taxon>Diphyllobothriidae</taxon>
        <taxon>Schistocephalus</taxon>
    </lineage>
</organism>